<dbReference type="InterPro" id="IPR007823">
    <property type="entry name" value="RRP8"/>
</dbReference>
<dbReference type="Gene3D" id="1.10.10.2150">
    <property type="entry name" value="Ribosomal RNA-processing protein 8, N-terminal domain"/>
    <property type="match status" value="1"/>
</dbReference>
<accession>A0A098VQZ4</accession>
<dbReference type="CDD" id="cd02440">
    <property type="entry name" value="AdoMet_MTases"/>
    <property type="match status" value="1"/>
</dbReference>
<evidence type="ECO:0000256" key="3">
    <source>
        <dbReference type="ARBA" id="ARBA00022552"/>
    </source>
</evidence>
<dbReference type="SUPFAM" id="SSF53335">
    <property type="entry name" value="S-adenosyl-L-methionine-dependent methyltransferases"/>
    <property type="match status" value="1"/>
</dbReference>
<gene>
    <name evidence="10" type="ORF">DI09_34p40</name>
</gene>
<proteinExistence type="inferred from homology"/>
<sequence length="236" mass="26149">MPSKSNISSLENKLKASKFRWLNEKLYTTTGDKSLSHFKANPELFTQYHEGFSMQVGLWSVNPLDLIIDELLSYIDKRAKLLAPLVIADLGCGEGKLGTSLSLLGVEVYSFDLVSTQEHIIAADISNIPLSSSSVDIAVFCLSLMGTNWPDFIDEALRILKEGGFLYIAEVRSRFDSGIKPFVDQLQNLGLKLLAKRSEGDKLNAKSQPFYSNHAFIKEGRCSHIALPVNSGINYT</sequence>
<keyword evidence="4 9" id="KW-0489">Methyltransferase</keyword>
<comment type="function">
    <text evidence="9">S-adenosyl-L-methionine-dependent methyltransferase that specifically methylates the N(1) position of adenine in helix 25.1 in 25S rRNA. Required both for ribosomal 40S and 60S subunits biogenesis. Required for efficient pre-rRNA cleavage at site A2.</text>
</comment>
<reference evidence="10 11" key="1">
    <citation type="submission" date="2014-04" db="EMBL/GenBank/DDBJ databases">
        <title>A new species of microsporidia sheds light on the evolution of extreme parasitism.</title>
        <authorList>
            <person name="Haag K.L."/>
            <person name="James T.Y."/>
            <person name="Larsson R."/>
            <person name="Schaer T.M."/>
            <person name="Refardt D."/>
            <person name="Pombert J.-F."/>
            <person name="Ebert D."/>
        </authorList>
    </citation>
    <scope>NUCLEOTIDE SEQUENCE [LARGE SCALE GENOMIC DNA]</scope>
    <source>
        <strain evidence="10 11">UGP3</strain>
        <tissue evidence="10">Spores</tissue>
    </source>
</reference>
<dbReference type="FunFam" id="1.10.10.2150:FF:000001">
    <property type="entry name" value="Ribosomal RNA-processing protein 8"/>
    <property type="match status" value="1"/>
</dbReference>
<evidence type="ECO:0000256" key="1">
    <source>
        <dbReference type="ARBA" id="ARBA00004604"/>
    </source>
</evidence>
<keyword evidence="3 9" id="KW-0698">rRNA processing</keyword>
<dbReference type="Pfam" id="PF05148">
    <property type="entry name" value="Methyltransf_8"/>
    <property type="match status" value="1"/>
</dbReference>
<evidence type="ECO:0000256" key="4">
    <source>
        <dbReference type="ARBA" id="ARBA00022603"/>
    </source>
</evidence>
<dbReference type="GO" id="GO:0005730">
    <property type="term" value="C:nucleolus"/>
    <property type="evidence" value="ECO:0007669"/>
    <property type="project" value="UniProtKB-SubCell"/>
</dbReference>
<keyword evidence="7 9" id="KW-0539">Nucleus</keyword>
<organism evidence="10 11">
    <name type="scientific">Mitosporidium daphniae</name>
    <dbReference type="NCBI Taxonomy" id="1485682"/>
    <lineage>
        <taxon>Eukaryota</taxon>
        <taxon>Fungi</taxon>
        <taxon>Fungi incertae sedis</taxon>
        <taxon>Microsporidia</taxon>
        <taxon>Mitosporidium</taxon>
    </lineage>
</organism>
<dbReference type="HOGENOM" id="CLU_027694_1_0_1"/>
<keyword evidence="5 9" id="KW-0808">Transferase</keyword>
<dbReference type="Gene3D" id="3.40.50.150">
    <property type="entry name" value="Vaccinia Virus protein VP39"/>
    <property type="match status" value="1"/>
</dbReference>
<protein>
    <recommendedName>
        <fullName evidence="8 9">Ribosomal RNA-processing protein 8</fullName>
        <ecNumber evidence="9">2.1.1.-</ecNumber>
    </recommendedName>
</protein>
<dbReference type="Proteomes" id="UP000029725">
    <property type="component" value="Unassembled WGS sequence"/>
</dbReference>
<evidence type="ECO:0000313" key="10">
    <source>
        <dbReference type="EMBL" id="KGG51453.1"/>
    </source>
</evidence>
<comment type="subcellular location">
    <subcellularLocation>
        <location evidence="1 9">Nucleus</location>
        <location evidence="1 9">Nucleolus</location>
    </subcellularLocation>
</comment>
<dbReference type="EC" id="2.1.1.-" evidence="9"/>
<dbReference type="InterPro" id="IPR029063">
    <property type="entry name" value="SAM-dependent_MTases_sf"/>
</dbReference>
<dbReference type="PANTHER" id="PTHR12787">
    <property type="entry name" value="RIBOSOMAL RNA-PROCESSING PROTEIN 8"/>
    <property type="match status" value="1"/>
</dbReference>
<dbReference type="VEuPathDB" id="MicrosporidiaDB:DI09_34p40"/>
<keyword evidence="11" id="KW-1185">Reference proteome</keyword>
<evidence type="ECO:0000256" key="6">
    <source>
        <dbReference type="ARBA" id="ARBA00022691"/>
    </source>
</evidence>
<dbReference type="PANTHER" id="PTHR12787:SF0">
    <property type="entry name" value="RIBOSOMAL RNA-PROCESSING PROTEIN 8"/>
    <property type="match status" value="1"/>
</dbReference>
<evidence type="ECO:0000313" key="11">
    <source>
        <dbReference type="Proteomes" id="UP000029725"/>
    </source>
</evidence>
<dbReference type="EMBL" id="JMKJ01000277">
    <property type="protein sequence ID" value="KGG51453.1"/>
    <property type="molecule type" value="Genomic_DNA"/>
</dbReference>
<dbReference type="GeneID" id="25259659"/>
<dbReference type="RefSeq" id="XP_013237907.1">
    <property type="nucleotide sequence ID" value="XM_013382453.1"/>
</dbReference>
<evidence type="ECO:0000256" key="8">
    <source>
        <dbReference type="ARBA" id="ARBA00076672"/>
    </source>
</evidence>
<comment type="caution">
    <text evidence="10">The sequence shown here is derived from an EMBL/GenBank/DDBJ whole genome shotgun (WGS) entry which is preliminary data.</text>
</comment>
<name>A0A098VQZ4_9MICR</name>
<dbReference type="InterPro" id="IPR042036">
    <property type="entry name" value="RRP8_N"/>
</dbReference>
<dbReference type="OrthoDB" id="10258825at2759"/>
<evidence type="ECO:0000256" key="5">
    <source>
        <dbReference type="ARBA" id="ARBA00022679"/>
    </source>
</evidence>
<evidence type="ECO:0000256" key="7">
    <source>
        <dbReference type="ARBA" id="ARBA00023242"/>
    </source>
</evidence>
<comment type="similarity">
    <text evidence="2 9">Belongs to the methyltransferase superfamily. RRP8 family.</text>
</comment>
<dbReference type="AlphaFoldDB" id="A0A098VQZ4"/>
<dbReference type="GO" id="GO:0016433">
    <property type="term" value="F:rRNA (adenine) methyltransferase activity"/>
    <property type="evidence" value="ECO:0007669"/>
    <property type="project" value="UniProtKB-ARBA"/>
</dbReference>
<evidence type="ECO:0000256" key="9">
    <source>
        <dbReference type="RuleBase" id="RU365074"/>
    </source>
</evidence>
<keyword evidence="6 9" id="KW-0949">S-adenosyl-L-methionine</keyword>
<evidence type="ECO:0000256" key="2">
    <source>
        <dbReference type="ARBA" id="ARBA00006301"/>
    </source>
</evidence>